<sequence>MYKLIPALIAALALTACDQIEQKLGLEDPAKKEARMEPEAKAVGSACRQSGRAIEDCYAIYGWLPKAGIYAGWREMDEYMRENKLETVAPQLPPPEPPGTKKKARKTTEDAPVGEAKAETKAEVKSEAKAEARADSEKKADKH</sequence>
<dbReference type="EMBL" id="JAKLTN010000006">
    <property type="protein sequence ID" value="MCG2578900.1"/>
    <property type="molecule type" value="Genomic_DNA"/>
</dbReference>
<evidence type="ECO:0000313" key="2">
    <source>
        <dbReference type="EMBL" id="MCG2578900.1"/>
    </source>
</evidence>
<reference evidence="2" key="1">
    <citation type="submission" date="2022-01" db="EMBL/GenBank/DDBJ databases">
        <authorList>
            <person name="Jo J.-H."/>
            <person name="Im W.-T."/>
        </authorList>
    </citation>
    <scope>NUCLEOTIDE SEQUENCE</scope>
    <source>
        <strain evidence="2">XY25</strain>
    </source>
</reference>
<dbReference type="PROSITE" id="PS51257">
    <property type="entry name" value="PROKAR_LIPOPROTEIN"/>
    <property type="match status" value="1"/>
</dbReference>
<feature type="region of interest" description="Disordered" evidence="1">
    <location>
        <begin position="84"/>
        <end position="143"/>
    </location>
</feature>
<proteinExistence type="predicted"/>
<dbReference type="Proteomes" id="UP001165384">
    <property type="component" value="Unassembled WGS sequence"/>
</dbReference>
<evidence type="ECO:0000256" key="1">
    <source>
        <dbReference type="SAM" id="MobiDB-lite"/>
    </source>
</evidence>
<accession>A0ABS9K747</accession>
<keyword evidence="3" id="KW-1185">Reference proteome</keyword>
<evidence type="ECO:0008006" key="4">
    <source>
        <dbReference type="Google" id="ProtNLM"/>
    </source>
</evidence>
<organism evidence="2 3">
    <name type="scientific">Dechloromonas hankyongensis</name>
    <dbReference type="NCBI Taxonomy" id="2908002"/>
    <lineage>
        <taxon>Bacteria</taxon>
        <taxon>Pseudomonadati</taxon>
        <taxon>Pseudomonadota</taxon>
        <taxon>Betaproteobacteria</taxon>
        <taxon>Rhodocyclales</taxon>
        <taxon>Azonexaceae</taxon>
        <taxon>Dechloromonas</taxon>
    </lineage>
</organism>
<evidence type="ECO:0000313" key="3">
    <source>
        <dbReference type="Proteomes" id="UP001165384"/>
    </source>
</evidence>
<name>A0ABS9K747_9RHOO</name>
<gene>
    <name evidence="2" type="ORF">LZ012_18050</name>
</gene>
<feature type="compositionally biased region" description="Basic and acidic residues" evidence="1">
    <location>
        <begin position="116"/>
        <end position="143"/>
    </location>
</feature>
<comment type="caution">
    <text evidence="2">The sequence shown here is derived from an EMBL/GenBank/DDBJ whole genome shotgun (WGS) entry which is preliminary data.</text>
</comment>
<dbReference type="RefSeq" id="WP_275712314.1">
    <property type="nucleotide sequence ID" value="NZ_JAKLTN010000006.1"/>
</dbReference>
<protein>
    <recommendedName>
        <fullName evidence="4">Lipoprotein</fullName>
    </recommendedName>
</protein>